<dbReference type="KEGG" id="spao:SPAR_G02470"/>
<keyword evidence="1" id="KW-1133">Transmembrane helix</keyword>
<dbReference type="GeneID" id="54630641"/>
<feature type="transmembrane region" description="Helical" evidence="1">
    <location>
        <begin position="82"/>
        <end position="101"/>
    </location>
</feature>
<accession>A0A8B8URK1</accession>
<reference evidence="2" key="4">
    <citation type="submission" date="2025-08" db="UniProtKB">
        <authorList>
            <consortium name="RefSeq"/>
        </authorList>
    </citation>
    <scope>IDENTIFICATION</scope>
    <source>
        <strain evidence="2">CBS432</strain>
    </source>
</reference>
<keyword evidence="1" id="KW-0812">Transmembrane</keyword>
<feature type="transmembrane region" description="Helical" evidence="1">
    <location>
        <begin position="148"/>
        <end position="166"/>
    </location>
</feature>
<evidence type="ECO:0000256" key="1">
    <source>
        <dbReference type="SAM" id="Phobius"/>
    </source>
</evidence>
<reference evidence="2" key="3">
    <citation type="submission" date="2025-07" db="EMBL/GenBank/DDBJ databases">
        <authorList>
            <consortium name="NCBI Genome Project"/>
        </authorList>
    </citation>
    <scope>NUCLEOTIDE SEQUENCE</scope>
    <source>
        <strain evidence="2">CBS432</strain>
    </source>
</reference>
<dbReference type="PANTHER" id="PTHR36784">
    <property type="entry name" value="HISTONE-LYSINE N-METHYLTRANSFERASE"/>
    <property type="match status" value="1"/>
</dbReference>
<dbReference type="RefSeq" id="XP_033766369.1">
    <property type="nucleotide sequence ID" value="XM_033910478.1"/>
</dbReference>
<dbReference type="OrthoDB" id="4074030at2759"/>
<keyword evidence="1" id="KW-0472">Membrane</keyword>
<protein>
    <recommendedName>
        <fullName evidence="3">YGR016W-like protein</fullName>
    </recommendedName>
</protein>
<feature type="transmembrane region" description="Helical" evidence="1">
    <location>
        <begin position="122"/>
        <end position="142"/>
    </location>
</feature>
<dbReference type="VEuPathDB" id="FungiDB:SPAR_G02470"/>
<gene>
    <name evidence="2" type="ORF">SPAR_G02470</name>
</gene>
<dbReference type="PANTHER" id="PTHR36784:SF1">
    <property type="entry name" value="HISTONE-LYSINE N-METHYLTRANSFERASE"/>
    <property type="match status" value="1"/>
</dbReference>
<organism evidence="2">
    <name type="scientific">Saccharomyces paradoxus</name>
    <name type="common">Yeast</name>
    <name type="synonym">Saccharomyces douglasii</name>
    <dbReference type="NCBI Taxonomy" id="27291"/>
    <lineage>
        <taxon>Eukaryota</taxon>
        <taxon>Fungi</taxon>
        <taxon>Dikarya</taxon>
        <taxon>Ascomycota</taxon>
        <taxon>Saccharomycotina</taxon>
        <taxon>Saccharomycetes</taxon>
        <taxon>Saccharomycetales</taxon>
        <taxon>Saccharomycetaceae</taxon>
        <taxon>Saccharomyces</taxon>
    </lineage>
</organism>
<proteinExistence type="predicted"/>
<reference evidence="2" key="1">
    <citation type="journal article" date="2017" name="Nat. Genet.">
        <title>Contrasting evolutionary genome dynamics between domesticated and wild yeasts.</title>
        <authorList>
            <person name="Yue J.X."/>
            <person name="Li J."/>
            <person name="Aigrain L."/>
            <person name="Hallin J."/>
            <person name="Persson K."/>
            <person name="Oliver K."/>
            <person name="Bergstrom A."/>
            <person name="Coupland P."/>
            <person name="Warringer J."/>
            <person name="Lagomarsino M.C."/>
            <person name="Fischer G."/>
            <person name="Durbin R."/>
            <person name="Liti G."/>
        </authorList>
    </citation>
    <scope>NUCLEOTIDE SEQUENCE</scope>
    <source>
        <strain evidence="2">CBS432</strain>
    </source>
</reference>
<evidence type="ECO:0008006" key="3">
    <source>
        <dbReference type="Google" id="ProtNLM"/>
    </source>
</evidence>
<dbReference type="AlphaFoldDB" id="A0A8B8URK1"/>
<sequence length="190" mass="22234">MSRLRRFNRKILSLSSEYIHEGESGQDDVSVLPLDTEEQEELIQKFETNAHVTNKLYINILSMLYLLYGGLLMILVRTAQGHFKLALLAGANSLICSCITLRYDIINDYLLFKKFKLRVSNFSINILNIILLVLMAWISFNHVMEDKKTVLCLQVPMFLFWVALLVKRWARNIEDEIADLRRLKYKYKNA</sequence>
<name>A0A8B8URK1_SACPA</name>
<dbReference type="InterPro" id="IPR016564">
    <property type="entry name" value="UCP010056"/>
</dbReference>
<feature type="transmembrane region" description="Helical" evidence="1">
    <location>
        <begin position="56"/>
        <end position="76"/>
    </location>
</feature>
<evidence type="ECO:0000313" key="2">
    <source>
        <dbReference type="RefSeq" id="XP_033766369.1"/>
    </source>
</evidence>
<reference evidence="2" key="2">
    <citation type="submission" date="2020-01" db="EMBL/GenBank/DDBJ databases">
        <title>Population-level Yeast Reference Genomes.</title>
        <authorList>
            <person name="Yue J.-X."/>
        </authorList>
    </citation>
    <scope>NUCLEOTIDE SEQUENCE</scope>
    <source>
        <strain evidence="2">CBS432</strain>
    </source>
</reference>
<dbReference type="PIRSF" id="PIRSF010056">
    <property type="entry name" value="UCP010056"/>
    <property type="match status" value="1"/>
</dbReference>